<dbReference type="GeneID" id="20242168"/>
<dbReference type="CTD" id="20242168"/>
<dbReference type="KEGG" id="lgi:LOTGIDRAFT_172712"/>
<feature type="compositionally biased region" description="Polar residues" evidence="2">
    <location>
        <begin position="323"/>
        <end position="333"/>
    </location>
</feature>
<dbReference type="RefSeq" id="XP_009048132.1">
    <property type="nucleotide sequence ID" value="XM_009049884.1"/>
</dbReference>
<feature type="region of interest" description="Disordered" evidence="2">
    <location>
        <begin position="1"/>
        <end position="55"/>
    </location>
</feature>
<sequence length="406" mass="44993">MSVVPEDDSPNVPVITLPSISEDAEEEEEHDKTSPLSKNGDDEGNDNDPVGTPLLSRIRSKSLKLSNGDLMSRFEYLTRSMFGGDRTENSTAQQESAAPKKFTPNPNAMRRANSMGSRLHNRYNRSHKLRPCRTLPSLNQANKPTDDSNQLQNLQVEMENTRTSVDNLERKMETLSTEVRRVSTNMENLLKVLNNSGRLLLPERPTPTPSPGAQARASFTFDQILSENPNLLGSVTSVNSDISDDKLEEQTQTTIPNMVLSPCCANNSLNFPRGLTQMSSEKLPAHKQPPSLYSQQILSPQNLTSRLSVPQLDLARPPRGNKRPNSFPQSKSANALGQEFPNFRGVQTTLQECSSNSSELPVVSSAATEQKDSEREAFNDMRRKSYPGDTKVKIDIPDSLIVTTEL</sequence>
<feature type="region of interest" description="Disordered" evidence="2">
    <location>
        <begin position="354"/>
        <end position="391"/>
    </location>
</feature>
<dbReference type="Proteomes" id="UP000030746">
    <property type="component" value="Unassembled WGS sequence"/>
</dbReference>
<evidence type="ECO:0000313" key="4">
    <source>
        <dbReference type="Proteomes" id="UP000030746"/>
    </source>
</evidence>
<organism evidence="3 4">
    <name type="scientific">Lottia gigantea</name>
    <name type="common">Giant owl limpet</name>
    <dbReference type="NCBI Taxonomy" id="225164"/>
    <lineage>
        <taxon>Eukaryota</taxon>
        <taxon>Metazoa</taxon>
        <taxon>Spiralia</taxon>
        <taxon>Lophotrochozoa</taxon>
        <taxon>Mollusca</taxon>
        <taxon>Gastropoda</taxon>
        <taxon>Patellogastropoda</taxon>
        <taxon>Lottioidea</taxon>
        <taxon>Lottiidae</taxon>
        <taxon>Lottia</taxon>
    </lineage>
</organism>
<keyword evidence="1" id="KW-0175">Coiled coil</keyword>
<evidence type="ECO:0000256" key="2">
    <source>
        <dbReference type="SAM" id="MobiDB-lite"/>
    </source>
</evidence>
<dbReference type="AlphaFoldDB" id="V4AB13"/>
<protein>
    <submittedName>
        <fullName evidence="3">Uncharacterized protein</fullName>
    </submittedName>
</protein>
<feature type="compositionally biased region" description="Low complexity" evidence="2">
    <location>
        <begin position="354"/>
        <end position="365"/>
    </location>
</feature>
<accession>V4AB13</accession>
<name>V4AB13_LOTGI</name>
<feature type="compositionally biased region" description="Basic and acidic residues" evidence="2">
    <location>
        <begin position="369"/>
        <end position="383"/>
    </location>
</feature>
<keyword evidence="4" id="KW-1185">Reference proteome</keyword>
<reference evidence="3 4" key="1">
    <citation type="journal article" date="2013" name="Nature">
        <title>Insights into bilaterian evolution from three spiralian genomes.</title>
        <authorList>
            <person name="Simakov O."/>
            <person name="Marletaz F."/>
            <person name="Cho S.J."/>
            <person name="Edsinger-Gonzales E."/>
            <person name="Havlak P."/>
            <person name="Hellsten U."/>
            <person name="Kuo D.H."/>
            <person name="Larsson T."/>
            <person name="Lv J."/>
            <person name="Arendt D."/>
            <person name="Savage R."/>
            <person name="Osoegawa K."/>
            <person name="de Jong P."/>
            <person name="Grimwood J."/>
            <person name="Chapman J.A."/>
            <person name="Shapiro H."/>
            <person name="Aerts A."/>
            <person name="Otillar R.P."/>
            <person name="Terry A.Y."/>
            <person name="Boore J.L."/>
            <person name="Grigoriev I.V."/>
            <person name="Lindberg D.R."/>
            <person name="Seaver E.C."/>
            <person name="Weisblat D.A."/>
            <person name="Putnam N.H."/>
            <person name="Rokhsar D.S."/>
        </authorList>
    </citation>
    <scope>NUCLEOTIDE SEQUENCE [LARGE SCALE GENOMIC DNA]</scope>
</reference>
<evidence type="ECO:0000256" key="1">
    <source>
        <dbReference type="SAM" id="Coils"/>
    </source>
</evidence>
<evidence type="ECO:0000313" key="3">
    <source>
        <dbReference type="EMBL" id="ESP01189.1"/>
    </source>
</evidence>
<gene>
    <name evidence="3" type="ORF">LOTGIDRAFT_172712</name>
</gene>
<dbReference type="HOGENOM" id="CLU_678411_0_0_1"/>
<proteinExistence type="predicted"/>
<feature type="coiled-coil region" evidence="1">
    <location>
        <begin position="151"/>
        <end position="185"/>
    </location>
</feature>
<feature type="region of interest" description="Disordered" evidence="2">
    <location>
        <begin position="313"/>
        <end position="333"/>
    </location>
</feature>
<dbReference type="EMBL" id="KB200522">
    <property type="protein sequence ID" value="ESP01189.1"/>
    <property type="molecule type" value="Genomic_DNA"/>
</dbReference>
<feature type="region of interest" description="Disordered" evidence="2">
    <location>
        <begin position="85"/>
        <end position="126"/>
    </location>
</feature>